<name>A0A428UD67_9HYPO</name>
<reference evidence="2 3" key="1">
    <citation type="submission" date="2017-06" db="EMBL/GenBank/DDBJ databases">
        <title>Cmopartive genomic analysis of Ambrosia Fusariam Clade fungi.</title>
        <authorList>
            <person name="Stajich J.E."/>
            <person name="Carrillo J."/>
            <person name="Kijimoto T."/>
            <person name="Eskalen A."/>
            <person name="O'Donnell K."/>
            <person name="Kasson M."/>
        </authorList>
    </citation>
    <scope>NUCLEOTIDE SEQUENCE [LARGE SCALE GENOMIC DNA]</scope>
    <source>
        <strain evidence="2 3">NRRL 20438</strain>
    </source>
</reference>
<feature type="compositionally biased region" description="Acidic residues" evidence="1">
    <location>
        <begin position="216"/>
        <end position="231"/>
    </location>
</feature>
<evidence type="ECO:0000256" key="1">
    <source>
        <dbReference type="SAM" id="MobiDB-lite"/>
    </source>
</evidence>
<keyword evidence="3" id="KW-1185">Reference proteome</keyword>
<proteinExistence type="predicted"/>
<dbReference type="AlphaFoldDB" id="A0A428UD67"/>
<comment type="caution">
    <text evidence="2">The sequence shown here is derived from an EMBL/GenBank/DDBJ whole genome shotgun (WGS) entry which is preliminary data.</text>
</comment>
<sequence>MSSPTDPDADPPGGGVSTFFQNIAHGFNNGITRQASTQTSQPGGNLGISRISCRCHLQEEMAWVLHMKLLSDLDAPEGTVPKWEVYLEVSAHDVPKLMREGFYWSEANVDHERGEFTIYPREDNTNLVRFSRTYYLEDLHEDPQWMAQLKVYSFELDVLSTFRLRNLRVKDILKARAYRPQDHEVYYYHAHEPGHFINAIYDDMPLKGWWPWPKEEETEEETEDETEDEAANEAANEAQA</sequence>
<organism evidence="2 3">
    <name type="scientific">Fusarium ambrosium</name>
    <dbReference type="NCBI Taxonomy" id="131363"/>
    <lineage>
        <taxon>Eukaryota</taxon>
        <taxon>Fungi</taxon>
        <taxon>Dikarya</taxon>
        <taxon>Ascomycota</taxon>
        <taxon>Pezizomycotina</taxon>
        <taxon>Sordariomycetes</taxon>
        <taxon>Hypocreomycetidae</taxon>
        <taxon>Hypocreales</taxon>
        <taxon>Nectriaceae</taxon>
        <taxon>Fusarium</taxon>
        <taxon>Fusarium solani species complex</taxon>
    </lineage>
</organism>
<gene>
    <name evidence="2" type="ORF">CDV31_006408</name>
</gene>
<accession>A0A428UD67</accession>
<protein>
    <submittedName>
        <fullName evidence="2">Uncharacterized protein</fullName>
    </submittedName>
</protein>
<dbReference type="EMBL" id="NIZV01000072">
    <property type="protein sequence ID" value="RSM12202.1"/>
    <property type="molecule type" value="Genomic_DNA"/>
</dbReference>
<dbReference type="Proteomes" id="UP000288429">
    <property type="component" value="Unassembled WGS sequence"/>
</dbReference>
<feature type="region of interest" description="Disordered" evidence="1">
    <location>
        <begin position="212"/>
        <end position="240"/>
    </location>
</feature>
<evidence type="ECO:0000313" key="2">
    <source>
        <dbReference type="EMBL" id="RSM12202.1"/>
    </source>
</evidence>
<evidence type="ECO:0000313" key="3">
    <source>
        <dbReference type="Proteomes" id="UP000288429"/>
    </source>
</evidence>